<dbReference type="Pfam" id="PF03810">
    <property type="entry name" value="IBN_N"/>
    <property type="match status" value="1"/>
</dbReference>
<dbReference type="SMART" id="SM00913">
    <property type="entry name" value="IBN_N"/>
    <property type="match status" value="1"/>
</dbReference>
<evidence type="ECO:0000259" key="5">
    <source>
        <dbReference type="PROSITE" id="PS50166"/>
    </source>
</evidence>
<keyword evidence="3" id="KW-0653">Protein transport</keyword>
<dbReference type="PANTHER" id="PTHR10997">
    <property type="entry name" value="IMPORTIN-7, 8, 11"/>
    <property type="match status" value="1"/>
</dbReference>
<name>A0AA35JHA8_SACK1</name>
<dbReference type="InterPro" id="IPR016024">
    <property type="entry name" value="ARM-type_fold"/>
</dbReference>
<protein>
    <recommendedName>
        <fullName evidence="5">Importin N-terminal domain-containing protein</fullName>
    </recommendedName>
</protein>
<evidence type="ECO:0000256" key="4">
    <source>
        <dbReference type="ARBA" id="ARBA00023242"/>
    </source>
</evidence>
<dbReference type="InterPro" id="IPR011989">
    <property type="entry name" value="ARM-like"/>
</dbReference>
<dbReference type="GO" id="GO:0005829">
    <property type="term" value="C:cytosol"/>
    <property type="evidence" value="ECO:0007669"/>
    <property type="project" value="TreeGrafter"/>
</dbReference>
<feature type="domain" description="Importin N-terminal" evidence="5">
    <location>
        <begin position="21"/>
        <end position="100"/>
    </location>
</feature>
<dbReference type="Gene3D" id="1.25.10.10">
    <property type="entry name" value="Leucine-rich Repeat Variant"/>
    <property type="match status" value="1"/>
</dbReference>
<dbReference type="InterPro" id="IPR056840">
    <property type="entry name" value="HEAT_IPO9_central"/>
</dbReference>
<evidence type="ECO:0000256" key="2">
    <source>
        <dbReference type="ARBA" id="ARBA00022448"/>
    </source>
</evidence>
<dbReference type="GO" id="GO:0005635">
    <property type="term" value="C:nuclear envelope"/>
    <property type="evidence" value="ECO:0007669"/>
    <property type="project" value="TreeGrafter"/>
</dbReference>
<evidence type="ECO:0000313" key="7">
    <source>
        <dbReference type="Proteomes" id="UP001162087"/>
    </source>
</evidence>
<organism evidence="6 7">
    <name type="scientific">Saccharomyces kudriavzevii (strain ATCC MYA-4449 / AS 2.2408 / CBS 8840 / NBRC 1802 / NCYC 2889)</name>
    <name type="common">Yeast</name>
    <dbReference type="NCBI Taxonomy" id="226230"/>
    <lineage>
        <taxon>Eukaryota</taxon>
        <taxon>Fungi</taxon>
        <taxon>Dikarya</taxon>
        <taxon>Ascomycota</taxon>
        <taxon>Saccharomycotina</taxon>
        <taxon>Saccharomycetes</taxon>
        <taxon>Saccharomycetales</taxon>
        <taxon>Saccharomycetaceae</taxon>
        <taxon>Saccharomyces</taxon>
    </lineage>
</organism>
<comment type="subcellular location">
    <subcellularLocation>
        <location evidence="1">Nucleus</location>
    </subcellularLocation>
</comment>
<dbReference type="GO" id="GO:0031267">
    <property type="term" value="F:small GTPase binding"/>
    <property type="evidence" value="ECO:0007669"/>
    <property type="project" value="InterPro"/>
</dbReference>
<evidence type="ECO:0000256" key="1">
    <source>
        <dbReference type="ARBA" id="ARBA00004123"/>
    </source>
</evidence>
<dbReference type="EMBL" id="OX365902">
    <property type="protein sequence ID" value="CAI4061346.1"/>
    <property type="molecule type" value="Genomic_DNA"/>
</dbReference>
<dbReference type="GO" id="GO:0006606">
    <property type="term" value="P:protein import into nucleus"/>
    <property type="evidence" value="ECO:0007669"/>
    <property type="project" value="TreeGrafter"/>
</dbReference>
<dbReference type="InterPro" id="IPR001494">
    <property type="entry name" value="Importin-beta_N"/>
</dbReference>
<proteinExistence type="predicted"/>
<dbReference type="GeneID" id="80923859"/>
<dbReference type="RefSeq" id="XP_056087559.1">
    <property type="nucleotide sequence ID" value="XM_056227771.1"/>
</dbReference>
<evidence type="ECO:0000256" key="3">
    <source>
        <dbReference type="ARBA" id="ARBA00022927"/>
    </source>
</evidence>
<dbReference type="PANTHER" id="PTHR10997:SF9">
    <property type="entry name" value="IMPORTIN-9"/>
    <property type="match status" value="1"/>
</dbReference>
<dbReference type="SUPFAM" id="SSF48371">
    <property type="entry name" value="ARM repeat"/>
    <property type="match status" value="1"/>
</dbReference>
<keyword evidence="2" id="KW-0813">Transport</keyword>
<gene>
    <name evidence="6" type="primary">SKDI07G0250</name>
    <name evidence="6" type="ORF">SKDI_07G0250</name>
</gene>
<keyword evidence="7" id="KW-1185">Reference proteome</keyword>
<dbReference type="PROSITE" id="PS50166">
    <property type="entry name" value="IMPORTIN_B_NT"/>
    <property type="match status" value="1"/>
</dbReference>
<reference evidence="6" key="1">
    <citation type="submission" date="2022-10" db="EMBL/GenBank/DDBJ databases">
        <authorList>
            <person name="Byrne P K."/>
        </authorList>
    </citation>
    <scope>NUCLEOTIDE SEQUENCE</scope>
    <source>
        <strain evidence="6">IFO1802</strain>
    </source>
</reference>
<accession>A0AA35JHA8</accession>
<dbReference type="AlphaFoldDB" id="A0AA35JHA8"/>
<keyword evidence="4" id="KW-0539">Nucleus</keyword>
<evidence type="ECO:0000313" key="6">
    <source>
        <dbReference type="EMBL" id="CAI4061346.1"/>
    </source>
</evidence>
<sequence>MDINQLIIQAQSADNHTREVAEAQLLQWCDSDASQMFTALVNAALQQQSALQSRQFALLSLRKLITMYWSPGFESYRSTSNVDVKVKEFIREALLKLCLNDNENTRIKNGASYCIVQISAVDFPDQWPQLLSVIYDGISRQHSLNAMFLLNEIYDDVVSEEMFFEGGIGLETAEIIFKVLVAETSSLVAKIAALKLLKACLLQMSSHNGHYEESRKDFVSQCISTSLQRLGQLLTLNFDNEDVISQLKLKSIIYENLVFIKNDFSKKHFAEKLQDHFKLVAIRDLKNISLIDTNDDGDYPESENFVKTVHDCSVYIVEFLTSVCTISFTIEEISVIIGALTTLCKVGSDASELWISDFNEFVSKETGLAASYNIRDQACEFFTSLSNPQLSLIFGVVSKNIDLNTSNHQTFESLLYLLQCILLNDDEISSQNINQSLQNLLGILQNALTSSEIHELTLARVILVIPKLLDKFIDVLPDIKSVTSRFLAKSLDLALKCDQELIKSAALIAFPYYCYFAELDSVLGPQLCTELQEKVIQIINEISNDAEEDTNGTIMEVLNQVISYNSKGPYSKKEVLQAEVHLVFTISSKDPANVQVVVQSQECLEKLLDDINMDNYKNYIELCLPSFINVLNANDENNYKYSPLLSLVLEFIAVFLKKRPNDGYLPDEINQYLFEPLAKVLVYSTEDETLQLATEAFSYLIFNTDTQTMQTRLMDIMKILERLLSLEVSDSAAMNVGSLVVAIFTRFSKEVQPLVGRILQAVVVRLVKAQNISTQQNLLSVLCFLTCNDTKQTVDFLSSFRIDDKEALSLVMSKWMEAFEVIRGERKIKESIVALSKFFFLNDPRLHKLMVNGDMIPYEGDLIITRSMAKKMPDKYVQVPLYTKIIKLFISELGFQAKQLDPEQLVASSIQESANANNDDETGDWEDVDDVLDYEKLKEYIDDDVDGEEEDDRDDITGLTDVKESVVQILVSFFREVATKNVSDFHLIYETLSDSERKTLSEALL</sequence>
<dbReference type="Pfam" id="PF25018">
    <property type="entry name" value="HEAT_IPO9_c"/>
    <property type="match status" value="1"/>
</dbReference>
<dbReference type="Proteomes" id="UP001162087">
    <property type="component" value="Chromosome 7"/>
</dbReference>